<dbReference type="GO" id="GO:0005509">
    <property type="term" value="F:calcium ion binding"/>
    <property type="evidence" value="ECO:0007669"/>
    <property type="project" value="InterPro"/>
</dbReference>
<dbReference type="GO" id="GO:0004222">
    <property type="term" value="F:metalloendopeptidase activity"/>
    <property type="evidence" value="ECO:0007669"/>
    <property type="project" value="TreeGrafter"/>
</dbReference>
<organism evidence="2 3">
    <name type="scientific">Methanomethylovorans hollandica (strain DSM 15978 / NBRC 107637 / DMS1)</name>
    <dbReference type="NCBI Taxonomy" id="867904"/>
    <lineage>
        <taxon>Archaea</taxon>
        <taxon>Methanobacteriati</taxon>
        <taxon>Methanobacteriota</taxon>
        <taxon>Stenosarchaea group</taxon>
        <taxon>Methanomicrobia</taxon>
        <taxon>Methanosarcinales</taxon>
        <taxon>Methanosarcinaceae</taxon>
        <taxon>Methanomethylovorans</taxon>
    </lineage>
</organism>
<dbReference type="RefSeq" id="WP_015325169.1">
    <property type="nucleotide sequence ID" value="NC_019977.1"/>
</dbReference>
<dbReference type="AlphaFoldDB" id="L0L159"/>
<dbReference type="Gene3D" id="2.70.70.10">
    <property type="entry name" value="Glucose Permease (Domain IIA)"/>
    <property type="match status" value="1"/>
</dbReference>
<dbReference type="PANTHER" id="PTHR21666:SF270">
    <property type="entry name" value="MUREIN HYDROLASE ACTIVATOR ENVC"/>
    <property type="match status" value="1"/>
</dbReference>
<proteinExistence type="predicted"/>
<feature type="domain" description="M23ase beta-sheet core" evidence="1">
    <location>
        <begin position="71"/>
        <end position="175"/>
    </location>
</feature>
<keyword evidence="3" id="KW-1185">Reference proteome</keyword>
<dbReference type="KEGG" id="mhz:Metho_1822"/>
<dbReference type="InterPro" id="IPR050570">
    <property type="entry name" value="Cell_wall_metabolism_enzyme"/>
</dbReference>
<dbReference type="GO" id="GO:0016020">
    <property type="term" value="C:membrane"/>
    <property type="evidence" value="ECO:0007669"/>
    <property type="project" value="InterPro"/>
</dbReference>
<evidence type="ECO:0000313" key="2">
    <source>
        <dbReference type="EMBL" id="AGB50004.1"/>
    </source>
</evidence>
<dbReference type="OrthoDB" id="136947at2157"/>
<dbReference type="EMBL" id="CP003362">
    <property type="protein sequence ID" value="AGB50004.1"/>
    <property type="molecule type" value="Genomic_DNA"/>
</dbReference>
<dbReference type="PANTHER" id="PTHR21666">
    <property type="entry name" value="PEPTIDASE-RELATED"/>
    <property type="match status" value="1"/>
</dbReference>
<dbReference type="Proteomes" id="UP000010866">
    <property type="component" value="Chromosome"/>
</dbReference>
<evidence type="ECO:0000313" key="3">
    <source>
        <dbReference type="Proteomes" id="UP000010866"/>
    </source>
</evidence>
<dbReference type="InterPro" id="IPR015919">
    <property type="entry name" value="Cadherin-like_sf"/>
</dbReference>
<evidence type="ECO:0000259" key="1">
    <source>
        <dbReference type="Pfam" id="PF01551"/>
    </source>
</evidence>
<dbReference type="Pfam" id="PF05345">
    <property type="entry name" value="He_PIG"/>
    <property type="match status" value="1"/>
</dbReference>
<dbReference type="InterPro" id="IPR013783">
    <property type="entry name" value="Ig-like_fold"/>
</dbReference>
<sequence length="456" mass="50688" precursor="true">MKNLQKPKYFNKMSVLFLLLFLLVNLVSAEVLEMPVKGMKMEYTSCPITEQYKYSTVWTGNYDSGCEGTGTHVGVDIPLPEGTDIYAIANGVVWKIGRYGVKGTKDFGAHVVLKHDIEGIGVFYSVYGHLKNDTIPKEIVENKTVLKGTIIGKSGNTGYVLGPTGLHLHFQIEKDIAGQHPYLVLPDIKTVKEKTYNPIVFINTYKNYDEKIKPGTVLEGTFNQYRHGSYPMIMEVTDVNGNEFSGLLHWPTLKDSKTKFRGTIDFEQNKVWFTEYELIQGSNIVLDGNYYAELTGSTLSGYWIWPSGKEDGSNFLIKKVNDVNKLLTLAAIGDKIVNENSLLTFVISATNQDGDTETYSAIGMPLGATLDTTTGEFSWTPGTDTVGTYDVTFSVTTNGLTDSETITITVKEEYYDDESPKESTESTFKEPSKAPGFVLSLAVGMFLLAQKYRGRM</sequence>
<reference evidence="3" key="1">
    <citation type="submission" date="2012-02" db="EMBL/GenBank/DDBJ databases">
        <title>Complete sequence of chromosome of Methanomethylovorans hollandica DSM 15978.</title>
        <authorList>
            <person name="Lucas S."/>
            <person name="Copeland A."/>
            <person name="Lapidus A."/>
            <person name="Glavina del Rio T."/>
            <person name="Dalin E."/>
            <person name="Tice H."/>
            <person name="Bruce D."/>
            <person name="Goodwin L."/>
            <person name="Pitluck S."/>
            <person name="Peters L."/>
            <person name="Mikhailova N."/>
            <person name="Held B."/>
            <person name="Kyrpides N."/>
            <person name="Mavromatis K."/>
            <person name="Ivanova N."/>
            <person name="Brettin T."/>
            <person name="Detter J.C."/>
            <person name="Han C."/>
            <person name="Larimer F."/>
            <person name="Land M."/>
            <person name="Hauser L."/>
            <person name="Markowitz V."/>
            <person name="Cheng J.-F."/>
            <person name="Hugenholtz P."/>
            <person name="Woyke T."/>
            <person name="Wu D."/>
            <person name="Spring S."/>
            <person name="Schroeder M."/>
            <person name="Brambilla E."/>
            <person name="Klenk H.-P."/>
            <person name="Eisen J.A."/>
        </authorList>
    </citation>
    <scope>NUCLEOTIDE SEQUENCE [LARGE SCALE GENOMIC DNA]</scope>
    <source>
        <strain evidence="3">DSM 15978 / NBRC 107637 / DMS1</strain>
    </source>
</reference>
<dbReference type="InterPro" id="IPR016047">
    <property type="entry name" value="M23ase_b-sheet_dom"/>
</dbReference>
<dbReference type="Pfam" id="PF01551">
    <property type="entry name" value="Peptidase_M23"/>
    <property type="match status" value="1"/>
</dbReference>
<gene>
    <name evidence="2" type="ordered locus">Metho_1822</name>
</gene>
<dbReference type="HOGENOM" id="CLU_599379_0_0_2"/>
<dbReference type="GeneID" id="14406335"/>
<accession>L0L159</accession>
<name>L0L159_METHD</name>
<protein>
    <submittedName>
        <fullName evidence="2">Metalloendopeptidase-like membrane protein</fullName>
    </submittedName>
</protein>
<dbReference type="InterPro" id="IPR011055">
    <property type="entry name" value="Dup_hybrid_motif"/>
</dbReference>
<dbReference type="CDD" id="cd12797">
    <property type="entry name" value="M23_peptidase"/>
    <property type="match status" value="1"/>
</dbReference>
<dbReference type="SUPFAM" id="SSF51261">
    <property type="entry name" value="Duplicated hybrid motif"/>
    <property type="match status" value="1"/>
</dbReference>
<dbReference type="Gene3D" id="2.60.40.10">
    <property type="entry name" value="Immunoglobulins"/>
    <property type="match status" value="1"/>
</dbReference>
<dbReference type="SUPFAM" id="SSF49313">
    <property type="entry name" value="Cadherin-like"/>
    <property type="match status" value="1"/>
</dbReference>
<dbReference type="STRING" id="867904.Metho_1822"/>